<evidence type="ECO:0000313" key="2">
    <source>
        <dbReference type="EMBL" id="MFD2822690.1"/>
    </source>
</evidence>
<dbReference type="EMBL" id="JBHUOV010000001">
    <property type="protein sequence ID" value="MFD2822690.1"/>
    <property type="molecule type" value="Genomic_DNA"/>
</dbReference>
<sequence length="546" mass="61661">MKKIIKALKTTSLFMLITLAFIACDKDFSSIESDIQGSENFSTNSKKFPIVAYNKKVNPVQTNQLPSNLLGVYKSSTYGLTTTNVVTQIVPTSFDPDFGDNPELESVILTVPYYVTNLGTDDNGEVEYELDSLFGSEPIKLSIYKSNYFLRDFNPENAEETQKYYSNINATVDFDNPPHRGELLFESDDFYPSNLEIVLTEINEETGEEEESERIAPSLRVELLNPGGSFWEDLLFFDDVEDISHQELSNSNNFKEYFRGLYFKTEAVDANGNMIMLNFSTASVIVNYTHVTGTEIDDDTGEEVDVREDGFYGFNFSGNRLNIIENDPTNTVIDNANTMANDVDGDEHLFLKGGEGAMAVIDLFNGDVLDEETDTYMPAFEYFNNKKEKWLINEANIVFYVDQTLVNDNEPDRILLLDLNTNLPVIDYFIDGSTNSADPVNSKINHSSLLERDEEKNGIKYKIKITEHINNIFIRDSLNTKLGLFVSTNVNEIQQSSILDSEDELVTNISSGTVLSPKGTILHGSHENVDDEKRVQLEIFYTEPEN</sequence>
<protein>
    <submittedName>
        <fullName evidence="2">DUF4270 domain-containing protein</fullName>
    </submittedName>
</protein>
<gene>
    <name evidence="2" type="ORF">ACFS5M_03355</name>
</gene>
<evidence type="ECO:0000256" key="1">
    <source>
        <dbReference type="SAM" id="SignalP"/>
    </source>
</evidence>
<keyword evidence="3" id="KW-1185">Reference proteome</keyword>
<dbReference type="PROSITE" id="PS51257">
    <property type="entry name" value="PROKAR_LIPOPROTEIN"/>
    <property type="match status" value="1"/>
</dbReference>
<accession>A0ABW5WK83</accession>
<proteinExistence type="predicted"/>
<dbReference type="InterPro" id="IPR025366">
    <property type="entry name" value="DUF4270"/>
</dbReference>
<dbReference type="Pfam" id="PF14092">
    <property type="entry name" value="DUF4270"/>
    <property type="match status" value="1"/>
</dbReference>
<evidence type="ECO:0000313" key="3">
    <source>
        <dbReference type="Proteomes" id="UP001597533"/>
    </source>
</evidence>
<dbReference type="RefSeq" id="WP_183485747.1">
    <property type="nucleotide sequence ID" value="NZ_JBHUOV010000001.1"/>
</dbReference>
<feature type="chain" id="PRO_5045773122" evidence="1">
    <location>
        <begin position="23"/>
        <end position="546"/>
    </location>
</feature>
<name>A0ABW5WK83_9FLAO</name>
<comment type="caution">
    <text evidence="2">The sequence shown here is derived from an EMBL/GenBank/DDBJ whole genome shotgun (WGS) entry which is preliminary data.</text>
</comment>
<dbReference type="Proteomes" id="UP001597533">
    <property type="component" value="Unassembled WGS sequence"/>
</dbReference>
<feature type="signal peptide" evidence="1">
    <location>
        <begin position="1"/>
        <end position="22"/>
    </location>
</feature>
<organism evidence="2 3">
    <name type="scientific">Lacinutrix iliipiscaria</name>
    <dbReference type="NCBI Taxonomy" id="1230532"/>
    <lineage>
        <taxon>Bacteria</taxon>
        <taxon>Pseudomonadati</taxon>
        <taxon>Bacteroidota</taxon>
        <taxon>Flavobacteriia</taxon>
        <taxon>Flavobacteriales</taxon>
        <taxon>Flavobacteriaceae</taxon>
        <taxon>Lacinutrix</taxon>
    </lineage>
</organism>
<keyword evidence="1" id="KW-0732">Signal</keyword>
<reference evidence="3" key="1">
    <citation type="journal article" date="2019" name="Int. J. Syst. Evol. Microbiol.">
        <title>The Global Catalogue of Microorganisms (GCM) 10K type strain sequencing project: providing services to taxonomists for standard genome sequencing and annotation.</title>
        <authorList>
            <consortium name="The Broad Institute Genomics Platform"/>
            <consortium name="The Broad Institute Genome Sequencing Center for Infectious Disease"/>
            <person name="Wu L."/>
            <person name="Ma J."/>
        </authorList>
    </citation>
    <scope>NUCLEOTIDE SEQUENCE [LARGE SCALE GENOMIC DNA]</scope>
    <source>
        <strain evidence="3">KCTC 32141</strain>
    </source>
</reference>